<dbReference type="PANTHER" id="PTHR33778:SF1">
    <property type="entry name" value="MAGNESIUM TRANSPORTER YHID-RELATED"/>
    <property type="match status" value="1"/>
</dbReference>
<gene>
    <name evidence="9" type="ORF">GCM10025864_13540</name>
</gene>
<evidence type="ECO:0000259" key="8">
    <source>
        <dbReference type="Pfam" id="PF02308"/>
    </source>
</evidence>
<feature type="transmembrane region" description="Helical" evidence="7">
    <location>
        <begin position="74"/>
        <end position="92"/>
    </location>
</feature>
<evidence type="ECO:0000256" key="4">
    <source>
        <dbReference type="ARBA" id="ARBA00022692"/>
    </source>
</evidence>
<evidence type="ECO:0000256" key="1">
    <source>
        <dbReference type="ARBA" id="ARBA00004651"/>
    </source>
</evidence>
<dbReference type="EMBL" id="BSUK01000001">
    <property type="protein sequence ID" value="GMA23595.1"/>
    <property type="molecule type" value="Genomic_DNA"/>
</dbReference>
<evidence type="ECO:0000256" key="5">
    <source>
        <dbReference type="ARBA" id="ARBA00022989"/>
    </source>
</evidence>
<dbReference type="PANTHER" id="PTHR33778">
    <property type="entry name" value="PROTEIN MGTC"/>
    <property type="match status" value="1"/>
</dbReference>
<evidence type="ECO:0000256" key="3">
    <source>
        <dbReference type="ARBA" id="ARBA00022475"/>
    </source>
</evidence>
<keyword evidence="4 7" id="KW-0812">Transmembrane</keyword>
<dbReference type="RefSeq" id="WP_284292575.1">
    <property type="nucleotide sequence ID" value="NZ_BSUK01000001.1"/>
</dbReference>
<organism evidence="9 10">
    <name type="scientific">Luteimicrobium album</name>
    <dbReference type="NCBI Taxonomy" id="1054550"/>
    <lineage>
        <taxon>Bacteria</taxon>
        <taxon>Bacillati</taxon>
        <taxon>Actinomycetota</taxon>
        <taxon>Actinomycetes</taxon>
        <taxon>Micrococcales</taxon>
        <taxon>Luteimicrobium</taxon>
    </lineage>
</organism>
<sequence>MQWWSADSLSELGSLLLAFALGACIGFERHRRLKSAGLRTHAVVGVGSAAFTLVSAHGFSNVLGADVGLDPSRIAAQIVSGIGFLGAGVIFVRGDGVRGLTTAASVWLSAAVGMACGAALPVVALGATALYLVAVTGLTSIARLVTPEARTTTVLVRYRVGKGVLRTALELAVEHGFRASLESSRVLERSGHKDRVEARLQVSGTNGDAGDLVAVFAEIPGMSSVRLVAEDV</sequence>
<reference evidence="10" key="1">
    <citation type="journal article" date="2019" name="Int. J. Syst. Evol. Microbiol.">
        <title>The Global Catalogue of Microorganisms (GCM) 10K type strain sequencing project: providing services to taxonomists for standard genome sequencing and annotation.</title>
        <authorList>
            <consortium name="The Broad Institute Genomics Platform"/>
            <consortium name="The Broad Institute Genome Sequencing Center for Infectious Disease"/>
            <person name="Wu L."/>
            <person name="Ma J."/>
        </authorList>
    </citation>
    <scope>NUCLEOTIDE SEQUENCE [LARGE SCALE GENOMIC DNA]</scope>
    <source>
        <strain evidence="10">NBRC 106348</strain>
    </source>
</reference>
<dbReference type="Proteomes" id="UP001157091">
    <property type="component" value="Unassembled WGS sequence"/>
</dbReference>
<keyword evidence="10" id="KW-1185">Reference proteome</keyword>
<evidence type="ECO:0000313" key="9">
    <source>
        <dbReference type="EMBL" id="GMA23595.1"/>
    </source>
</evidence>
<comment type="similarity">
    <text evidence="2">Belongs to the MgtC/SapB family.</text>
</comment>
<feature type="transmembrane region" description="Helical" evidence="7">
    <location>
        <begin position="42"/>
        <end position="62"/>
    </location>
</feature>
<feature type="transmembrane region" description="Helical" evidence="7">
    <location>
        <begin position="104"/>
        <end position="123"/>
    </location>
</feature>
<evidence type="ECO:0000313" key="10">
    <source>
        <dbReference type="Proteomes" id="UP001157091"/>
    </source>
</evidence>
<dbReference type="InterPro" id="IPR049177">
    <property type="entry name" value="MgtC_SapB_SrpB_YhiD_N"/>
</dbReference>
<comment type="subcellular location">
    <subcellularLocation>
        <location evidence="1">Cell membrane</location>
        <topology evidence="1">Multi-pass membrane protein</topology>
    </subcellularLocation>
</comment>
<dbReference type="PRINTS" id="PR01837">
    <property type="entry name" value="MGTCSAPBPROT"/>
</dbReference>
<keyword evidence="6 7" id="KW-0472">Membrane</keyword>
<proteinExistence type="inferred from homology"/>
<evidence type="ECO:0000256" key="6">
    <source>
        <dbReference type="ARBA" id="ARBA00023136"/>
    </source>
</evidence>
<protein>
    <submittedName>
        <fullName evidence="9">Membrane protein</fullName>
    </submittedName>
</protein>
<evidence type="ECO:0000256" key="7">
    <source>
        <dbReference type="SAM" id="Phobius"/>
    </source>
</evidence>
<evidence type="ECO:0000256" key="2">
    <source>
        <dbReference type="ARBA" id="ARBA00009298"/>
    </source>
</evidence>
<dbReference type="Pfam" id="PF02308">
    <property type="entry name" value="MgtC"/>
    <property type="match status" value="1"/>
</dbReference>
<keyword evidence="3" id="KW-1003">Cell membrane</keyword>
<comment type="caution">
    <text evidence="9">The sequence shown here is derived from an EMBL/GenBank/DDBJ whole genome shotgun (WGS) entry which is preliminary data.</text>
</comment>
<name>A0ABQ6I1E3_9MICO</name>
<dbReference type="InterPro" id="IPR003416">
    <property type="entry name" value="MgtC/SapB/SrpB/YhiD_fam"/>
</dbReference>
<accession>A0ABQ6I1E3</accession>
<feature type="domain" description="MgtC/SapB/SrpB/YhiD N-terminal" evidence="8">
    <location>
        <begin position="15"/>
        <end position="143"/>
    </location>
</feature>
<feature type="transmembrane region" description="Helical" evidence="7">
    <location>
        <begin position="12"/>
        <end position="30"/>
    </location>
</feature>
<keyword evidence="5 7" id="KW-1133">Transmembrane helix</keyword>